<accession>A0ABW3PFC1</accession>
<sequence length="161" mass="18568">MKHNIYKQWIIGMLALLWVNSLLAELSASWVMQDTAGKTHQLSQYKGKWLVVNYWAPWCSPCLEEMPELVAFYDEHRHQNVVVLGVAVQYRSEKSVRDFAEDMLISYPVILGDAQKKALPQPEVLPTTYIYHPDGRLYKLKRGAVSKLWLEQLLKDAAPLP</sequence>
<dbReference type="PANTHER" id="PTHR42852">
    <property type="entry name" value="THIOL:DISULFIDE INTERCHANGE PROTEIN DSBE"/>
    <property type="match status" value="1"/>
</dbReference>
<dbReference type="InterPro" id="IPR036249">
    <property type="entry name" value="Thioredoxin-like_sf"/>
</dbReference>
<dbReference type="PANTHER" id="PTHR42852:SF13">
    <property type="entry name" value="PROTEIN DIPZ"/>
    <property type="match status" value="1"/>
</dbReference>
<dbReference type="EMBL" id="JBHTLN010000002">
    <property type="protein sequence ID" value="MFD1123098.1"/>
    <property type="molecule type" value="Genomic_DNA"/>
</dbReference>
<proteinExistence type="predicted"/>
<evidence type="ECO:0000259" key="1">
    <source>
        <dbReference type="PROSITE" id="PS51352"/>
    </source>
</evidence>
<dbReference type="PROSITE" id="PS51352">
    <property type="entry name" value="THIOREDOXIN_2"/>
    <property type="match status" value="1"/>
</dbReference>
<dbReference type="Pfam" id="PF00578">
    <property type="entry name" value="AhpC-TSA"/>
    <property type="match status" value="1"/>
</dbReference>
<organism evidence="2 3">
    <name type="scientific">Methylophilus flavus</name>
    <dbReference type="NCBI Taxonomy" id="640084"/>
    <lineage>
        <taxon>Bacteria</taxon>
        <taxon>Pseudomonadati</taxon>
        <taxon>Pseudomonadota</taxon>
        <taxon>Betaproteobacteria</taxon>
        <taxon>Nitrosomonadales</taxon>
        <taxon>Methylophilaceae</taxon>
        <taxon>Methylophilus</taxon>
    </lineage>
</organism>
<dbReference type="InterPro" id="IPR000866">
    <property type="entry name" value="AhpC/TSA"/>
</dbReference>
<feature type="domain" description="Thioredoxin" evidence="1">
    <location>
        <begin position="21"/>
        <end position="159"/>
    </location>
</feature>
<dbReference type="Gene3D" id="3.40.30.10">
    <property type="entry name" value="Glutaredoxin"/>
    <property type="match status" value="1"/>
</dbReference>
<evidence type="ECO:0000313" key="3">
    <source>
        <dbReference type="Proteomes" id="UP001597206"/>
    </source>
</evidence>
<name>A0ABW3PFC1_9PROT</name>
<dbReference type="InterPro" id="IPR013766">
    <property type="entry name" value="Thioredoxin_domain"/>
</dbReference>
<dbReference type="Proteomes" id="UP001597206">
    <property type="component" value="Unassembled WGS sequence"/>
</dbReference>
<dbReference type="RefSeq" id="WP_379034480.1">
    <property type="nucleotide sequence ID" value="NZ_JBHTLN010000002.1"/>
</dbReference>
<comment type="caution">
    <text evidence="2">The sequence shown here is derived from an EMBL/GenBank/DDBJ whole genome shotgun (WGS) entry which is preliminary data.</text>
</comment>
<gene>
    <name evidence="2" type="ORF">ACFQ2T_11320</name>
</gene>
<dbReference type="InterPro" id="IPR050553">
    <property type="entry name" value="Thioredoxin_ResA/DsbE_sf"/>
</dbReference>
<evidence type="ECO:0000313" key="2">
    <source>
        <dbReference type="EMBL" id="MFD1123098.1"/>
    </source>
</evidence>
<dbReference type="SUPFAM" id="SSF52833">
    <property type="entry name" value="Thioredoxin-like"/>
    <property type="match status" value="1"/>
</dbReference>
<protein>
    <submittedName>
        <fullName evidence="2">TlpA disulfide reductase family protein</fullName>
    </submittedName>
</protein>
<reference evidence="3" key="1">
    <citation type="journal article" date="2019" name="Int. J. Syst. Evol. Microbiol.">
        <title>The Global Catalogue of Microorganisms (GCM) 10K type strain sequencing project: providing services to taxonomists for standard genome sequencing and annotation.</title>
        <authorList>
            <consortium name="The Broad Institute Genomics Platform"/>
            <consortium name="The Broad Institute Genome Sequencing Center for Infectious Disease"/>
            <person name="Wu L."/>
            <person name="Ma J."/>
        </authorList>
    </citation>
    <scope>NUCLEOTIDE SEQUENCE [LARGE SCALE GENOMIC DNA]</scope>
    <source>
        <strain evidence="3">CCUG 58411</strain>
    </source>
</reference>
<dbReference type="CDD" id="cd02966">
    <property type="entry name" value="TlpA_like_family"/>
    <property type="match status" value="1"/>
</dbReference>
<keyword evidence="3" id="KW-1185">Reference proteome</keyword>